<evidence type="ECO:0000313" key="2">
    <source>
        <dbReference type="EMBL" id="QGM47609.1"/>
    </source>
</evidence>
<dbReference type="SUPFAM" id="SSF53474">
    <property type="entry name" value="alpha/beta-Hydrolases"/>
    <property type="match status" value="1"/>
</dbReference>
<dbReference type="Pfam" id="PF00561">
    <property type="entry name" value="Abhydrolase_1"/>
    <property type="match status" value="1"/>
</dbReference>
<dbReference type="Proteomes" id="UP000309061">
    <property type="component" value="Chromosome"/>
</dbReference>
<reference evidence="2 3" key="1">
    <citation type="submission" date="2019-11" db="EMBL/GenBank/DDBJ databases">
        <title>The genome sequence of Methylocystis heyeri.</title>
        <authorList>
            <person name="Oshkin I.Y."/>
            <person name="Miroshnikov K."/>
            <person name="Dedysh S.N."/>
        </authorList>
    </citation>
    <scope>NUCLEOTIDE SEQUENCE [LARGE SCALE GENOMIC DNA]</scope>
    <source>
        <strain evidence="2 3">H2</strain>
    </source>
</reference>
<proteinExistence type="predicted"/>
<gene>
    <name evidence="2" type="ORF">H2LOC_019075</name>
</gene>
<dbReference type="Gene3D" id="3.40.50.1820">
    <property type="entry name" value="alpha/beta hydrolase"/>
    <property type="match status" value="1"/>
</dbReference>
<accession>A0A6B8KJA8</accession>
<dbReference type="InterPro" id="IPR000073">
    <property type="entry name" value="AB_hydrolase_1"/>
</dbReference>
<dbReference type="OrthoDB" id="9798884at2"/>
<dbReference type="AlphaFoldDB" id="A0A6B8KJA8"/>
<organism evidence="2 3">
    <name type="scientific">Methylocystis heyeri</name>
    <dbReference type="NCBI Taxonomy" id="391905"/>
    <lineage>
        <taxon>Bacteria</taxon>
        <taxon>Pseudomonadati</taxon>
        <taxon>Pseudomonadota</taxon>
        <taxon>Alphaproteobacteria</taxon>
        <taxon>Hyphomicrobiales</taxon>
        <taxon>Methylocystaceae</taxon>
        <taxon>Methylocystis</taxon>
    </lineage>
</organism>
<keyword evidence="3" id="KW-1185">Reference proteome</keyword>
<name>A0A6B8KJA8_9HYPH</name>
<keyword evidence="2" id="KW-0378">Hydrolase</keyword>
<dbReference type="PANTHER" id="PTHR12277:SF81">
    <property type="entry name" value="PROTEIN ABHD13"/>
    <property type="match status" value="1"/>
</dbReference>
<protein>
    <submittedName>
        <fullName evidence="2">Alpha/beta fold hydrolase</fullName>
    </submittedName>
</protein>
<dbReference type="RefSeq" id="WP_136497157.1">
    <property type="nucleotide sequence ID" value="NZ_CP046052.1"/>
</dbReference>
<dbReference type="EMBL" id="CP046052">
    <property type="protein sequence ID" value="QGM47609.1"/>
    <property type="molecule type" value="Genomic_DNA"/>
</dbReference>
<evidence type="ECO:0000313" key="3">
    <source>
        <dbReference type="Proteomes" id="UP000309061"/>
    </source>
</evidence>
<dbReference type="PANTHER" id="PTHR12277">
    <property type="entry name" value="ALPHA/BETA HYDROLASE DOMAIN-CONTAINING PROTEIN"/>
    <property type="match status" value="1"/>
</dbReference>
<evidence type="ECO:0000259" key="1">
    <source>
        <dbReference type="Pfam" id="PF00561"/>
    </source>
</evidence>
<sequence length="269" mass="28892">MKLIKGAATTALLLYLSALLGLALFQRSLIYNPGSAIVSPAQAGLALTQTLRLSSKDGQELIAWFEPPRDGRPLILYFHGKGGILADRQERFRLLTGSGYGLLALSYRGYGGSTGAPTEEGLLLDAEAAYAEAVRRGFAGPRLVIMGESLGTGVATIMASRHEAAALVLDAPFLSALDVAEGRYPIFPVNIVMKDQFRSDLAIGSVHMPVLMMHGEADTVIPIDSARRLFALAREPKEFIDAPEGKHLVLLQPGVYPRFAAFIDAATKR</sequence>
<dbReference type="KEGG" id="mhey:H2LOC_019075"/>
<dbReference type="InterPro" id="IPR029058">
    <property type="entry name" value="AB_hydrolase_fold"/>
</dbReference>
<feature type="domain" description="AB hydrolase-1" evidence="1">
    <location>
        <begin position="73"/>
        <end position="177"/>
    </location>
</feature>
<dbReference type="GO" id="GO:0016787">
    <property type="term" value="F:hydrolase activity"/>
    <property type="evidence" value="ECO:0007669"/>
    <property type="project" value="UniProtKB-KW"/>
</dbReference>